<protein>
    <submittedName>
        <fullName evidence="2">Tetratricopeptide repeat protein</fullName>
    </submittedName>
</protein>
<accession>A0ABW1S6Q7</accession>
<evidence type="ECO:0000313" key="3">
    <source>
        <dbReference type="Proteomes" id="UP001596303"/>
    </source>
</evidence>
<dbReference type="SUPFAM" id="SSF48452">
    <property type="entry name" value="TPR-like"/>
    <property type="match status" value="2"/>
</dbReference>
<dbReference type="Proteomes" id="UP001596303">
    <property type="component" value="Unassembled WGS sequence"/>
</dbReference>
<dbReference type="Gene3D" id="1.25.40.10">
    <property type="entry name" value="Tetratricopeptide repeat domain"/>
    <property type="match status" value="3"/>
</dbReference>
<dbReference type="SMART" id="SM00028">
    <property type="entry name" value="TPR"/>
    <property type="match status" value="5"/>
</dbReference>
<sequence length="465" mass="51961">MRKATWMTSVLGAAVFAAMTAGTAHAQACEATEFSSKTGQVYLNAETQLLQEQNPAGALSELNKLRSMELNCYERGAVLRLSAAIKIEQGDSAGAIKDLEAAIQAGAITGDDVAQTYYNIGQLYLRDDNVVKAKEYMERWINAGATPTRDQNWQMAIIHQKLEDYKGALPYAEKVLASDGQNADRQVIDFLIFLYDRTGNKAKKAQLLERLLQRDPNDRKVWDAISGDYFAANEERKAFEVQKAMYLAGLLKTEDELMRIVNFYNRFNAPYEAAKILEKEINAGRISPTMERLELLANLYQVAREYDKAIPVIQRAAQQAKNGKMDERLGRSYFELGEYEKAISALQTALNKGGLKEPGYANVLIGQSNYELGNREAAREAFQAGTRFADGRRAAQGWLGFMSAEVETQRQFAIFEASVRVEGLKNEKKGCERLKVLGENLPESCLTLDERLEAAEAQLAELRQN</sequence>
<evidence type="ECO:0000313" key="2">
    <source>
        <dbReference type="EMBL" id="MFC6197337.1"/>
    </source>
</evidence>
<dbReference type="InterPro" id="IPR019734">
    <property type="entry name" value="TPR_rpt"/>
</dbReference>
<proteinExistence type="predicted"/>
<dbReference type="EMBL" id="JBHSSW010000004">
    <property type="protein sequence ID" value="MFC6197337.1"/>
    <property type="molecule type" value="Genomic_DNA"/>
</dbReference>
<keyword evidence="1" id="KW-0732">Signal</keyword>
<feature type="chain" id="PRO_5046478778" evidence="1">
    <location>
        <begin position="27"/>
        <end position="465"/>
    </location>
</feature>
<feature type="signal peptide" evidence="1">
    <location>
        <begin position="1"/>
        <end position="26"/>
    </location>
</feature>
<keyword evidence="3" id="KW-1185">Reference proteome</keyword>
<name>A0ABW1S6Q7_9PROT</name>
<gene>
    <name evidence="2" type="ORF">ACFQDM_04570</name>
</gene>
<dbReference type="InterPro" id="IPR011990">
    <property type="entry name" value="TPR-like_helical_dom_sf"/>
</dbReference>
<dbReference type="Pfam" id="PF13432">
    <property type="entry name" value="TPR_16"/>
    <property type="match status" value="2"/>
</dbReference>
<organism evidence="2 3">
    <name type="scientific">Ponticaulis profundi</name>
    <dbReference type="NCBI Taxonomy" id="2665222"/>
    <lineage>
        <taxon>Bacteria</taxon>
        <taxon>Pseudomonadati</taxon>
        <taxon>Pseudomonadota</taxon>
        <taxon>Alphaproteobacteria</taxon>
        <taxon>Hyphomonadales</taxon>
        <taxon>Hyphomonadaceae</taxon>
        <taxon>Ponticaulis</taxon>
    </lineage>
</organism>
<comment type="caution">
    <text evidence="2">The sequence shown here is derived from an EMBL/GenBank/DDBJ whole genome shotgun (WGS) entry which is preliminary data.</text>
</comment>
<dbReference type="RefSeq" id="WP_377376068.1">
    <property type="nucleotide sequence ID" value="NZ_JBHSSW010000004.1"/>
</dbReference>
<reference evidence="3" key="1">
    <citation type="journal article" date="2019" name="Int. J. Syst. Evol. Microbiol.">
        <title>The Global Catalogue of Microorganisms (GCM) 10K type strain sequencing project: providing services to taxonomists for standard genome sequencing and annotation.</title>
        <authorList>
            <consortium name="The Broad Institute Genomics Platform"/>
            <consortium name="The Broad Institute Genome Sequencing Center for Infectious Disease"/>
            <person name="Wu L."/>
            <person name="Ma J."/>
        </authorList>
    </citation>
    <scope>NUCLEOTIDE SEQUENCE [LARGE SCALE GENOMIC DNA]</scope>
    <source>
        <strain evidence="3">CGMCC-1.15741</strain>
    </source>
</reference>
<evidence type="ECO:0000256" key="1">
    <source>
        <dbReference type="SAM" id="SignalP"/>
    </source>
</evidence>